<feature type="domain" description="DUF4139" evidence="3">
    <location>
        <begin position="225"/>
        <end position="546"/>
    </location>
</feature>
<proteinExistence type="predicted"/>
<evidence type="ECO:0000259" key="4">
    <source>
        <dbReference type="Pfam" id="PF13600"/>
    </source>
</evidence>
<dbReference type="Proteomes" id="UP001058124">
    <property type="component" value="Unassembled WGS sequence"/>
</dbReference>
<gene>
    <name evidence="5" type="ORF">SOASR030_10100</name>
</gene>
<evidence type="ECO:0000313" key="5">
    <source>
        <dbReference type="EMBL" id="GKX54898.1"/>
    </source>
</evidence>
<feature type="coiled-coil region" evidence="1">
    <location>
        <begin position="176"/>
        <end position="210"/>
    </location>
</feature>
<dbReference type="PANTHER" id="PTHR31005:SF8">
    <property type="entry name" value="DUF4139 DOMAIN-CONTAINING PROTEIN"/>
    <property type="match status" value="1"/>
</dbReference>
<dbReference type="PANTHER" id="PTHR31005">
    <property type="entry name" value="DUF4139 DOMAIN-CONTAINING PROTEIN"/>
    <property type="match status" value="1"/>
</dbReference>
<comment type="caution">
    <text evidence="5">The sequence shown here is derived from an EMBL/GenBank/DDBJ whole genome shotgun (WGS) entry which is preliminary data.</text>
</comment>
<dbReference type="EMBL" id="BRLH01000001">
    <property type="protein sequence ID" value="GKX54898.1"/>
    <property type="molecule type" value="Genomic_DNA"/>
</dbReference>
<dbReference type="InterPro" id="IPR037291">
    <property type="entry name" value="DUF4139"/>
</dbReference>
<evidence type="ECO:0000256" key="2">
    <source>
        <dbReference type="SAM" id="SignalP"/>
    </source>
</evidence>
<organism evidence="5 6">
    <name type="scientific">Leminorella grimontii</name>
    <dbReference type="NCBI Taxonomy" id="82981"/>
    <lineage>
        <taxon>Bacteria</taxon>
        <taxon>Pseudomonadati</taxon>
        <taxon>Pseudomonadota</taxon>
        <taxon>Gammaproteobacteria</taxon>
        <taxon>Enterobacterales</taxon>
        <taxon>Budviciaceae</taxon>
        <taxon>Leminorella</taxon>
    </lineage>
</organism>
<feature type="chain" id="PRO_5043562841" description="Mucoidy inhibitor MuiA family protein" evidence="2">
    <location>
        <begin position="32"/>
        <end position="553"/>
    </location>
</feature>
<reference evidence="5" key="1">
    <citation type="submission" date="2022-06" db="EMBL/GenBank/DDBJ databases">
        <title>Draft genome sequences of Leminorella grimontii str. JCM5902.</title>
        <authorList>
            <person name="Wakabayashi Y."/>
            <person name="Kojima K."/>
        </authorList>
    </citation>
    <scope>NUCLEOTIDE SEQUENCE</scope>
    <source>
        <strain evidence="5">JCM 5902</strain>
    </source>
</reference>
<feature type="domain" description="DUF4140" evidence="4">
    <location>
        <begin position="43"/>
        <end position="140"/>
    </location>
</feature>
<dbReference type="Pfam" id="PF13600">
    <property type="entry name" value="DUF4140"/>
    <property type="match status" value="1"/>
</dbReference>
<evidence type="ECO:0000259" key="3">
    <source>
        <dbReference type="Pfam" id="PF13598"/>
    </source>
</evidence>
<feature type="coiled-coil region" evidence="1">
    <location>
        <begin position="102"/>
        <end position="129"/>
    </location>
</feature>
<name>A0AAV5MYG7_9GAMM</name>
<keyword evidence="2" id="KW-0732">Signal</keyword>
<dbReference type="RefSeq" id="WP_027273413.1">
    <property type="nucleotide sequence ID" value="NZ_BRLH01000001.1"/>
</dbReference>
<keyword evidence="6" id="KW-1185">Reference proteome</keyword>
<keyword evidence="1" id="KW-0175">Coiled coil</keyword>
<dbReference type="Pfam" id="PF13598">
    <property type="entry name" value="DUF4139"/>
    <property type="match status" value="1"/>
</dbReference>
<sequence>MKYAFSYRATFYRTTLLYGAVALAFSSSAWAESQMERASLHDVTVFLRGAELFNANKVTLPAGESEVIFTNIADGLNEQSLQLEAGGGAVVKSFSVRRDYLNERVSARVDELKKQLEAEVREQNRVNARRQVIQAQLAVLESNRSVGGEKEGATVDQVNKMLQLVSDKMNEALLADIDLKEKAEEIERNIDRLNHQLAEAQQKDGQAVNQLVVKFYSPKAMTSDVTLSYAIGDAGWVPTYDVRVDSISQPVKLTYKANVYQNSGIDWDNVKLTLSTGNPSRGAQAPALSPWYIDLYRAPMLSGKTSSNDAMYEVATPAPMAVEAPVADSSRMRSVSAKKSMSDYVVTDSGGLNARFSISLPYRIAADGKGHSVVIKQLDVQGEYRYVAVPKIEQDAFLQVQLKDWESLNLLPGRSSVFYEGAFVGQGSIDPRRIQKTLDISLGRDRKILVSRENDAKTTEKAEFFGNASQRSYAYRIEVKNTRGEPIALTVIDQVPMSRSSDVVVENLRHDGATFDKDKGEVQWSLNLAPNESRLLGLSYSVKYPKDKRVLGL</sequence>
<dbReference type="AlphaFoldDB" id="A0AAV5MYG7"/>
<dbReference type="InterPro" id="IPR025554">
    <property type="entry name" value="DUF4140"/>
</dbReference>
<accession>A0AAV5MYG7</accession>
<feature type="signal peptide" evidence="2">
    <location>
        <begin position="1"/>
        <end position="31"/>
    </location>
</feature>
<evidence type="ECO:0008006" key="7">
    <source>
        <dbReference type="Google" id="ProtNLM"/>
    </source>
</evidence>
<dbReference type="NCBIfam" id="TIGR02231">
    <property type="entry name" value="mucoidy inhibitor MuiA family protein"/>
    <property type="match status" value="1"/>
</dbReference>
<evidence type="ECO:0000256" key="1">
    <source>
        <dbReference type="SAM" id="Coils"/>
    </source>
</evidence>
<dbReference type="InterPro" id="IPR011935">
    <property type="entry name" value="CHP02231"/>
</dbReference>
<protein>
    <recommendedName>
        <fullName evidence="7">Mucoidy inhibitor MuiA family protein</fullName>
    </recommendedName>
</protein>
<evidence type="ECO:0000313" key="6">
    <source>
        <dbReference type="Proteomes" id="UP001058124"/>
    </source>
</evidence>